<organism evidence="2">
    <name type="scientific">marine sediment metagenome</name>
    <dbReference type="NCBI Taxonomy" id="412755"/>
    <lineage>
        <taxon>unclassified sequences</taxon>
        <taxon>metagenomes</taxon>
        <taxon>ecological metagenomes</taxon>
    </lineage>
</organism>
<dbReference type="InterPro" id="IPR009057">
    <property type="entry name" value="Homeodomain-like_sf"/>
</dbReference>
<dbReference type="EMBL" id="LAZR01061289">
    <property type="protein sequence ID" value="KKK63875.1"/>
    <property type="molecule type" value="Genomic_DNA"/>
</dbReference>
<sequence length="165" mass="19299">MSSDEKAELETLYRQTKDVRIRERTQIILLASEQEMTAPEICRIVRRNDQTIRTWIKRFNAEGLAGLYDAPRSGAPRTVTTEYRERLLVVVRQRPRSLDRPYSMWTLQRLADFMAEETGTRVSSTTVRRILADNDIVMSRPQHKINSPDPEYEVKKRRSKASETT</sequence>
<dbReference type="SUPFAM" id="SSF46689">
    <property type="entry name" value="Homeodomain-like"/>
    <property type="match status" value="1"/>
</dbReference>
<gene>
    <name evidence="2" type="ORF">LCGC14_2989870</name>
</gene>
<feature type="region of interest" description="Disordered" evidence="1">
    <location>
        <begin position="139"/>
        <end position="165"/>
    </location>
</feature>
<name>A0A0F8XRS3_9ZZZZ</name>
<dbReference type="AlphaFoldDB" id="A0A0F8XRS3"/>
<comment type="caution">
    <text evidence="2">The sequence shown here is derived from an EMBL/GenBank/DDBJ whole genome shotgun (WGS) entry which is preliminary data.</text>
</comment>
<accession>A0A0F8XRS3</accession>
<dbReference type="Pfam" id="PF13565">
    <property type="entry name" value="HTH_32"/>
    <property type="match status" value="1"/>
</dbReference>
<evidence type="ECO:0000256" key="1">
    <source>
        <dbReference type="SAM" id="MobiDB-lite"/>
    </source>
</evidence>
<protein>
    <recommendedName>
        <fullName evidence="3">Winged helix-turn helix domain-containing protein</fullName>
    </recommendedName>
</protein>
<proteinExistence type="predicted"/>
<evidence type="ECO:0008006" key="3">
    <source>
        <dbReference type="Google" id="ProtNLM"/>
    </source>
</evidence>
<evidence type="ECO:0000313" key="2">
    <source>
        <dbReference type="EMBL" id="KKK63875.1"/>
    </source>
</evidence>
<reference evidence="2" key="1">
    <citation type="journal article" date="2015" name="Nature">
        <title>Complex archaea that bridge the gap between prokaryotes and eukaryotes.</title>
        <authorList>
            <person name="Spang A."/>
            <person name="Saw J.H."/>
            <person name="Jorgensen S.L."/>
            <person name="Zaremba-Niedzwiedzka K."/>
            <person name="Martijn J."/>
            <person name="Lind A.E."/>
            <person name="van Eijk R."/>
            <person name="Schleper C."/>
            <person name="Guy L."/>
            <person name="Ettema T.J."/>
        </authorList>
    </citation>
    <scope>NUCLEOTIDE SEQUENCE</scope>
</reference>